<proteinExistence type="predicted"/>
<keyword evidence="3" id="KW-1185">Reference proteome</keyword>
<reference evidence="2" key="2">
    <citation type="submission" date="2022-01" db="EMBL/GenBank/DDBJ databases">
        <authorList>
            <person name="Yamashiro T."/>
            <person name="Shiraishi A."/>
            <person name="Satake H."/>
            <person name="Nakayama K."/>
        </authorList>
    </citation>
    <scope>NUCLEOTIDE SEQUENCE</scope>
</reference>
<dbReference type="EMBL" id="BQNB010016374">
    <property type="protein sequence ID" value="GJT51044.1"/>
    <property type="molecule type" value="Genomic_DNA"/>
</dbReference>
<evidence type="ECO:0000313" key="3">
    <source>
        <dbReference type="Proteomes" id="UP001151760"/>
    </source>
</evidence>
<reference evidence="2" key="1">
    <citation type="journal article" date="2022" name="Int. J. Mol. Sci.">
        <title>Draft Genome of Tanacetum Coccineum: Genomic Comparison of Closely Related Tanacetum-Family Plants.</title>
        <authorList>
            <person name="Yamashiro T."/>
            <person name="Shiraishi A."/>
            <person name="Nakayama K."/>
            <person name="Satake H."/>
        </authorList>
    </citation>
    <scope>NUCLEOTIDE SEQUENCE</scope>
</reference>
<sequence>MTLVKEVKEMKEIFKQMEAEVEQNAVEKQFADIERKNILIENKNLIADCLSNELLFSVMNDVNIVSRFSELHDAYTVEQVRCLELEAEISKLKHKIQKDDHKHFGNNKSQPSQDTPEFDLVFKINKMKAFLQGKDNAIRKLKEQISQMNERRSEADRILNFKALDFQNTILTEKVTALQEQNELFRAENEKVKQHYKELYDSIKITRAKTIEKTTSLLTKNEKLKAQLKGKMQCLTMPVVKPKILAPDMYAIDVEPIPHHHRNNRDVHIEYLKHLKGSIETVREIVEEARIKKPLDNALENACFYTKRSQELLEYVIGTCLKEFNKRDKKVSNTPLNRKKQVTFKESCDTSNNNTQTHVKQ</sequence>
<comment type="caution">
    <text evidence="2">The sequence shown here is derived from an EMBL/GenBank/DDBJ whole genome shotgun (WGS) entry which is preliminary data.</text>
</comment>
<evidence type="ECO:0000313" key="2">
    <source>
        <dbReference type="EMBL" id="GJT51044.1"/>
    </source>
</evidence>
<name>A0ABQ5EJH4_9ASTR</name>
<keyword evidence="1" id="KW-0175">Coiled coil</keyword>
<gene>
    <name evidence="2" type="ORF">Tco_0977201</name>
</gene>
<feature type="coiled-coil region" evidence="1">
    <location>
        <begin position="131"/>
        <end position="195"/>
    </location>
</feature>
<accession>A0ABQ5EJH4</accession>
<protein>
    <submittedName>
        <fullName evidence="2">Uncharacterized protein</fullName>
    </submittedName>
</protein>
<dbReference type="Proteomes" id="UP001151760">
    <property type="component" value="Unassembled WGS sequence"/>
</dbReference>
<evidence type="ECO:0000256" key="1">
    <source>
        <dbReference type="SAM" id="Coils"/>
    </source>
</evidence>
<organism evidence="2 3">
    <name type="scientific">Tanacetum coccineum</name>
    <dbReference type="NCBI Taxonomy" id="301880"/>
    <lineage>
        <taxon>Eukaryota</taxon>
        <taxon>Viridiplantae</taxon>
        <taxon>Streptophyta</taxon>
        <taxon>Embryophyta</taxon>
        <taxon>Tracheophyta</taxon>
        <taxon>Spermatophyta</taxon>
        <taxon>Magnoliopsida</taxon>
        <taxon>eudicotyledons</taxon>
        <taxon>Gunneridae</taxon>
        <taxon>Pentapetalae</taxon>
        <taxon>asterids</taxon>
        <taxon>campanulids</taxon>
        <taxon>Asterales</taxon>
        <taxon>Asteraceae</taxon>
        <taxon>Asteroideae</taxon>
        <taxon>Anthemideae</taxon>
        <taxon>Anthemidinae</taxon>
        <taxon>Tanacetum</taxon>
    </lineage>
</organism>